<feature type="domain" description="PCI" evidence="2">
    <location>
        <begin position="293"/>
        <end position="462"/>
    </location>
</feature>
<dbReference type="Gene3D" id="1.25.40.570">
    <property type="match status" value="1"/>
</dbReference>
<evidence type="ECO:0000259" key="2">
    <source>
        <dbReference type="PROSITE" id="PS50250"/>
    </source>
</evidence>
<dbReference type="SUPFAM" id="SSF48452">
    <property type="entry name" value="TPR-like"/>
    <property type="match status" value="1"/>
</dbReference>
<dbReference type="PANTHER" id="PTHR10678">
    <property type="entry name" value="26S PROTEASOME NON-ATPASE REGULATORY SUBUNIT 11/COP9 SIGNALOSOME COMPLEX SUBUNIT 2"/>
    <property type="match status" value="1"/>
</dbReference>
<feature type="region of interest" description="Disordered" evidence="1">
    <location>
        <begin position="1"/>
        <end position="34"/>
    </location>
</feature>
<dbReference type="InterPro" id="IPR011990">
    <property type="entry name" value="TPR-like_helical_dom_sf"/>
</dbReference>
<evidence type="ECO:0000313" key="3">
    <source>
        <dbReference type="EMBL" id="KAJ0403635.1"/>
    </source>
</evidence>
<dbReference type="InterPro" id="IPR050871">
    <property type="entry name" value="26S_Proteasome/COP9_Components"/>
</dbReference>
<dbReference type="PROSITE" id="PS50250">
    <property type="entry name" value="PCI"/>
    <property type="match status" value="1"/>
</dbReference>
<dbReference type="Pfam" id="PF01399">
    <property type="entry name" value="PCI"/>
    <property type="match status" value="1"/>
</dbReference>
<dbReference type="InterPro" id="IPR000717">
    <property type="entry name" value="PCI_dom"/>
</dbReference>
<sequence>MSDSEEYEYEYDSDEQYNSDEQLEDADGEGNEERNAAIELENTFYEAEDFRQRGDYASALEYFERVVTLERDVAAPENSKWSFQAYQNIVKLAVSSSKWDAMVSNYQAMLQFLPYVTRNESTESISSILDVVSSAAGADSAAYVTKVCRPFRSAPFRSRLVPNARLTACAFPSLLQMYEVTLERLQDLHNERLWFSMNVKLGRLYLDMGQFKELRLLLNQLYAFCQTPDGVPDASKATMLLDVYALDIQLCGATKNSKKLREIYPKTLDLDAAVADPRIMGVIREEGGKMYLEEQQWMQAYNEFFESFRNYQEAGHTRATQCLKYVVLANMLASSDINPFDSREAKVYQDVEEIGAMLLLRGAYEANDVLQFERILKNPKYKLLSDPIMTKYLSPLLRNIRCQVMKSHVRPYRVMQLASLAAALNVSREEAEEIAVHLIQSHELRAKIHQPRGLLVLDDHSRSRESCKMYDAIDRWAKALDSVHSVVAARISQQ</sequence>
<reference evidence="3" key="1">
    <citation type="submission" date="2021-12" db="EMBL/GenBank/DDBJ databases">
        <title>Prjna785345.</title>
        <authorList>
            <person name="Rujirawat T."/>
            <person name="Krajaejun T."/>
        </authorList>
    </citation>
    <scope>NUCLEOTIDE SEQUENCE</scope>
    <source>
        <strain evidence="3">Pi057C3</strain>
    </source>
</reference>
<evidence type="ECO:0000313" key="4">
    <source>
        <dbReference type="Proteomes" id="UP001209570"/>
    </source>
</evidence>
<evidence type="ECO:0000256" key="1">
    <source>
        <dbReference type="SAM" id="MobiDB-lite"/>
    </source>
</evidence>
<dbReference type="SUPFAM" id="SSF46785">
    <property type="entry name" value="Winged helix' DNA-binding domain"/>
    <property type="match status" value="1"/>
</dbReference>
<feature type="compositionally biased region" description="Acidic residues" evidence="1">
    <location>
        <begin position="1"/>
        <end position="30"/>
    </location>
</feature>
<dbReference type="EMBL" id="JAKCXM010000078">
    <property type="protein sequence ID" value="KAJ0403635.1"/>
    <property type="molecule type" value="Genomic_DNA"/>
</dbReference>
<accession>A0AAD5M406</accession>
<dbReference type="SMART" id="SM00088">
    <property type="entry name" value="PINT"/>
    <property type="match status" value="1"/>
</dbReference>
<dbReference type="SMART" id="SM00753">
    <property type="entry name" value="PAM"/>
    <property type="match status" value="1"/>
</dbReference>
<comment type="caution">
    <text evidence="3">The sequence shown here is derived from an EMBL/GenBank/DDBJ whole genome shotgun (WGS) entry which is preliminary data.</text>
</comment>
<dbReference type="InterPro" id="IPR036390">
    <property type="entry name" value="WH_DNA-bd_sf"/>
</dbReference>
<gene>
    <name evidence="3" type="ORF">P43SY_002450</name>
</gene>
<dbReference type="Proteomes" id="UP001209570">
    <property type="component" value="Unassembled WGS sequence"/>
</dbReference>
<keyword evidence="4" id="KW-1185">Reference proteome</keyword>
<dbReference type="AlphaFoldDB" id="A0AAD5M406"/>
<proteinExistence type="predicted"/>
<organism evidence="3 4">
    <name type="scientific">Pythium insidiosum</name>
    <name type="common">Pythiosis disease agent</name>
    <dbReference type="NCBI Taxonomy" id="114742"/>
    <lineage>
        <taxon>Eukaryota</taxon>
        <taxon>Sar</taxon>
        <taxon>Stramenopiles</taxon>
        <taxon>Oomycota</taxon>
        <taxon>Peronosporomycetes</taxon>
        <taxon>Pythiales</taxon>
        <taxon>Pythiaceae</taxon>
        <taxon>Pythium</taxon>
    </lineage>
</organism>
<protein>
    <recommendedName>
        <fullName evidence="2">PCI domain-containing protein</fullName>
    </recommendedName>
</protein>
<name>A0AAD5M406_PYTIN</name>